<dbReference type="SUPFAM" id="SSF51445">
    <property type="entry name" value="(Trans)glycosidases"/>
    <property type="match status" value="1"/>
</dbReference>
<dbReference type="AlphaFoldDB" id="A0A2S6IWF0"/>
<keyword evidence="5" id="KW-1185">Reference proteome</keyword>
<feature type="domain" description="CBM6" evidence="3">
    <location>
        <begin position="734"/>
        <end position="874"/>
    </location>
</feature>
<feature type="chain" id="PRO_5018055145" description="CBM6 domain-containing protein" evidence="2">
    <location>
        <begin position="37"/>
        <end position="885"/>
    </location>
</feature>
<feature type="domain" description="CBM6" evidence="3">
    <location>
        <begin position="462"/>
        <end position="605"/>
    </location>
</feature>
<sequence length="885" mass="93470">MSAARRQSRKPLRTAAAVLVAGLVGPVALAVSPAAAATVTVSVDFAARTGPVHGGATGMLYGVSDDDVPTRAVVAGAAPRTVTQMPEGGLQHPNGGALTSSRTLFDAGTQDIYVNIQDQYPQWGYANAGVPSNTYPGQADYLAKVREVVQRTKDGAAPGTLDRYVFTPFNEPDWIWYGDWTNRKAQFFADWKAAHAEIRRIVPNARIAATGESQYNSGRLRDFLAFAKANGVLPDITTWHELDDVDLRDFPAHLADYRRIERELGISPRPVNITEYAGKHDTSVPGRMIQWISMLENAKVDGQLAYWGYAGNLNDHTAQANGANGGWWLLKWYRDLTGETVRLTPPQPNTPGTVQGLAAVDRSARQASVLVGGTADSVALNLTGLDRTVFGSSVDVRVERADWTGQEGFSTQPRTVKTQRSTLSSTGGATVNLPGGDPMDAYRVIVTPAGSAALTVDQPWQVSVEAEGAALSGGARAYGPHTGFVNAMSGARDVGSLGSPTAAVTFPVTVPRTGSYHLTVTYGTGGRLAGDDHNVLTGRHALYVDGALDQTIQYTSTLNHLYRGQVTVPVRLSAGTHHLSVRTSADGGATSLPGSDLSIDKFDLTEVAGVESARYPAVTARRSGSTTVLAGQGAYAGTVRLGTGGSTEFFLAAADDGYYDVTVDHATPSATELSTTLNGRTVRGLRSTGAGRWSSTATVHLARGVQQLRIGGIAGVEVEGVRVTRNPGADSSVRTIQAESSAVTRSAGVTVETPAAGYGSNVQGQYAGWITAGRTLTVARPAGTPRGDYNLLVRYGNAEKNTGHAYNTDVITRTAQVSEVGGAAAAVTGRFRHNYSYYNFWTRNVPLTLTTDTGALRFGNPSGNAPNVDAFQLAPLVRSVTTSAR</sequence>
<organism evidence="4 5">
    <name type="scientific">Kineococcus xinjiangensis</name>
    <dbReference type="NCBI Taxonomy" id="512762"/>
    <lineage>
        <taxon>Bacteria</taxon>
        <taxon>Bacillati</taxon>
        <taxon>Actinomycetota</taxon>
        <taxon>Actinomycetes</taxon>
        <taxon>Kineosporiales</taxon>
        <taxon>Kineosporiaceae</taxon>
        <taxon>Kineococcus</taxon>
    </lineage>
</organism>
<dbReference type="InterPro" id="IPR008979">
    <property type="entry name" value="Galactose-bd-like_sf"/>
</dbReference>
<comment type="caution">
    <text evidence="4">The sequence shown here is derived from an EMBL/GenBank/DDBJ whole genome shotgun (WGS) entry which is preliminary data.</text>
</comment>
<dbReference type="Gene3D" id="3.20.20.80">
    <property type="entry name" value="Glycosidases"/>
    <property type="match status" value="1"/>
</dbReference>
<dbReference type="EMBL" id="PTJD01000001">
    <property type="protein sequence ID" value="PPK98684.1"/>
    <property type="molecule type" value="Genomic_DNA"/>
</dbReference>
<dbReference type="PROSITE" id="PS51175">
    <property type="entry name" value="CBM6"/>
    <property type="match status" value="2"/>
</dbReference>
<dbReference type="InterPro" id="IPR005084">
    <property type="entry name" value="CBM6"/>
</dbReference>
<dbReference type="SUPFAM" id="SSF49785">
    <property type="entry name" value="Galactose-binding domain-like"/>
    <property type="match status" value="1"/>
</dbReference>
<gene>
    <name evidence="4" type="ORF">CLV92_101384</name>
</gene>
<dbReference type="OrthoDB" id="9760056at2"/>
<dbReference type="Proteomes" id="UP000239485">
    <property type="component" value="Unassembled WGS sequence"/>
</dbReference>
<name>A0A2S6IWF0_9ACTN</name>
<dbReference type="RefSeq" id="WP_104431052.1">
    <property type="nucleotide sequence ID" value="NZ_PTJD01000001.1"/>
</dbReference>
<evidence type="ECO:0000259" key="3">
    <source>
        <dbReference type="PROSITE" id="PS51175"/>
    </source>
</evidence>
<dbReference type="InterPro" id="IPR017853">
    <property type="entry name" value="GH"/>
</dbReference>
<feature type="region of interest" description="Disordered" evidence="1">
    <location>
        <begin position="406"/>
        <end position="429"/>
    </location>
</feature>
<proteinExistence type="predicted"/>
<evidence type="ECO:0000313" key="4">
    <source>
        <dbReference type="EMBL" id="PPK98684.1"/>
    </source>
</evidence>
<reference evidence="4 5" key="1">
    <citation type="submission" date="2018-02" db="EMBL/GenBank/DDBJ databases">
        <title>Genomic Encyclopedia of Archaeal and Bacterial Type Strains, Phase II (KMG-II): from individual species to whole genera.</title>
        <authorList>
            <person name="Goeker M."/>
        </authorList>
    </citation>
    <scope>NUCLEOTIDE SEQUENCE [LARGE SCALE GENOMIC DNA]</scope>
    <source>
        <strain evidence="4 5">DSM 22857</strain>
    </source>
</reference>
<feature type="compositionally biased region" description="Polar residues" evidence="1">
    <location>
        <begin position="407"/>
        <end position="429"/>
    </location>
</feature>
<dbReference type="Gene3D" id="2.60.120.260">
    <property type="entry name" value="Galactose-binding domain-like"/>
    <property type="match status" value="3"/>
</dbReference>
<evidence type="ECO:0000313" key="5">
    <source>
        <dbReference type="Proteomes" id="UP000239485"/>
    </source>
</evidence>
<evidence type="ECO:0000256" key="2">
    <source>
        <dbReference type="SAM" id="SignalP"/>
    </source>
</evidence>
<evidence type="ECO:0000256" key="1">
    <source>
        <dbReference type="SAM" id="MobiDB-lite"/>
    </source>
</evidence>
<keyword evidence="2" id="KW-0732">Signal</keyword>
<protein>
    <recommendedName>
        <fullName evidence="3">CBM6 domain-containing protein</fullName>
    </recommendedName>
</protein>
<accession>A0A2S6IWF0</accession>
<feature type="signal peptide" evidence="2">
    <location>
        <begin position="1"/>
        <end position="36"/>
    </location>
</feature>
<dbReference type="GO" id="GO:0030246">
    <property type="term" value="F:carbohydrate binding"/>
    <property type="evidence" value="ECO:0007669"/>
    <property type="project" value="InterPro"/>
</dbReference>